<comment type="caution">
    <text evidence="1">The sequence shown here is derived from an EMBL/GenBank/DDBJ whole genome shotgun (WGS) entry which is preliminary data.</text>
</comment>
<accession>A0A4Y2WTT2</accession>
<proteinExistence type="predicted"/>
<sequence>LTPKPAVTGHATSILVGRISAGYCSESGEKVVWGVIIKGPLGVETRDERPSIHIVHHT</sequence>
<dbReference type="Proteomes" id="UP000499080">
    <property type="component" value="Unassembled WGS sequence"/>
</dbReference>
<organism evidence="1 2">
    <name type="scientific">Araneus ventricosus</name>
    <name type="common">Orbweaver spider</name>
    <name type="synonym">Epeira ventricosa</name>
    <dbReference type="NCBI Taxonomy" id="182803"/>
    <lineage>
        <taxon>Eukaryota</taxon>
        <taxon>Metazoa</taxon>
        <taxon>Ecdysozoa</taxon>
        <taxon>Arthropoda</taxon>
        <taxon>Chelicerata</taxon>
        <taxon>Arachnida</taxon>
        <taxon>Araneae</taxon>
        <taxon>Araneomorphae</taxon>
        <taxon>Entelegynae</taxon>
        <taxon>Araneoidea</taxon>
        <taxon>Araneidae</taxon>
        <taxon>Araneus</taxon>
    </lineage>
</organism>
<feature type="non-terminal residue" evidence="1">
    <location>
        <position position="1"/>
    </location>
</feature>
<dbReference type="AlphaFoldDB" id="A0A4Y2WTT2"/>
<name>A0A4Y2WTT2_ARAVE</name>
<evidence type="ECO:0000313" key="2">
    <source>
        <dbReference type="Proteomes" id="UP000499080"/>
    </source>
</evidence>
<gene>
    <name evidence="1" type="ORF">AVEN_153241_1</name>
</gene>
<reference evidence="1 2" key="1">
    <citation type="journal article" date="2019" name="Sci. Rep.">
        <title>Orb-weaving spider Araneus ventricosus genome elucidates the spidroin gene catalogue.</title>
        <authorList>
            <person name="Kono N."/>
            <person name="Nakamura H."/>
            <person name="Ohtoshi R."/>
            <person name="Moran D.A.P."/>
            <person name="Shinohara A."/>
            <person name="Yoshida Y."/>
            <person name="Fujiwara M."/>
            <person name="Mori M."/>
            <person name="Tomita M."/>
            <person name="Arakawa K."/>
        </authorList>
    </citation>
    <scope>NUCLEOTIDE SEQUENCE [LARGE SCALE GENOMIC DNA]</scope>
</reference>
<keyword evidence="2" id="KW-1185">Reference proteome</keyword>
<evidence type="ECO:0000313" key="1">
    <source>
        <dbReference type="EMBL" id="GBO39870.1"/>
    </source>
</evidence>
<dbReference type="EMBL" id="BGPR01064987">
    <property type="protein sequence ID" value="GBO39870.1"/>
    <property type="molecule type" value="Genomic_DNA"/>
</dbReference>
<protein>
    <submittedName>
        <fullName evidence="1">Uncharacterized protein</fullName>
    </submittedName>
</protein>